<evidence type="ECO:0000313" key="2">
    <source>
        <dbReference type="EMBL" id="WDZ86411.1"/>
    </source>
</evidence>
<sequence>MTEGPAYGPDDIVRGLSLPRRVGLLVAGLGGLAAAVTIGLLLATEPGGLPLRTRIAFLAMIGIGTAWAGFAGWALARRPLFAVDRVIAAWLAVAFSALMTVGMVTVAVMRAGPAGVLAVGGLGVALTVVASVLLARARAYRSALLARRHELERQHG</sequence>
<keyword evidence="1" id="KW-1133">Transmembrane helix</keyword>
<accession>A0ABY7ZVI9</accession>
<evidence type="ECO:0008006" key="4">
    <source>
        <dbReference type="Google" id="ProtNLM"/>
    </source>
</evidence>
<feature type="transmembrane region" description="Helical" evidence="1">
    <location>
        <begin position="22"/>
        <end position="43"/>
    </location>
</feature>
<keyword evidence="3" id="KW-1185">Reference proteome</keyword>
<keyword evidence="1" id="KW-0812">Transmembrane</keyword>
<dbReference type="EMBL" id="CP118615">
    <property type="protein sequence ID" value="WDZ86411.1"/>
    <property type="molecule type" value="Genomic_DNA"/>
</dbReference>
<dbReference type="Proteomes" id="UP001219605">
    <property type="component" value="Chromosome"/>
</dbReference>
<feature type="transmembrane region" description="Helical" evidence="1">
    <location>
        <begin position="87"/>
        <end position="108"/>
    </location>
</feature>
<name>A0ABY7ZVI9_9ACTN</name>
<dbReference type="RefSeq" id="WP_275033228.1">
    <property type="nucleotide sequence ID" value="NZ_CP118615.1"/>
</dbReference>
<feature type="transmembrane region" description="Helical" evidence="1">
    <location>
        <begin position="55"/>
        <end position="75"/>
    </location>
</feature>
<evidence type="ECO:0000313" key="3">
    <source>
        <dbReference type="Proteomes" id="UP001219605"/>
    </source>
</evidence>
<keyword evidence="1" id="KW-0472">Membrane</keyword>
<organism evidence="2 3">
    <name type="scientific">Micromonospora cathayae</name>
    <dbReference type="NCBI Taxonomy" id="3028804"/>
    <lineage>
        <taxon>Bacteria</taxon>
        <taxon>Bacillati</taxon>
        <taxon>Actinomycetota</taxon>
        <taxon>Actinomycetes</taxon>
        <taxon>Micromonosporales</taxon>
        <taxon>Micromonosporaceae</taxon>
        <taxon>Micromonospora</taxon>
    </lineage>
</organism>
<proteinExistence type="predicted"/>
<gene>
    <name evidence="2" type="ORF">PVK37_08440</name>
</gene>
<reference evidence="2 3" key="1">
    <citation type="submission" date="2023-02" db="EMBL/GenBank/DDBJ databases">
        <authorList>
            <person name="Mo P."/>
        </authorList>
    </citation>
    <scope>NUCLEOTIDE SEQUENCE [LARGE SCALE GENOMIC DNA]</scope>
    <source>
        <strain evidence="2 3">HUAS 3</strain>
    </source>
</reference>
<feature type="transmembrane region" description="Helical" evidence="1">
    <location>
        <begin position="114"/>
        <end position="135"/>
    </location>
</feature>
<protein>
    <recommendedName>
        <fullName evidence="4">Transmembrane transport protein</fullName>
    </recommendedName>
</protein>
<evidence type="ECO:0000256" key="1">
    <source>
        <dbReference type="SAM" id="Phobius"/>
    </source>
</evidence>